<organism evidence="3 4">
    <name type="scientific">Parvicella tangerina</name>
    <dbReference type="NCBI Taxonomy" id="2829795"/>
    <lineage>
        <taxon>Bacteria</taxon>
        <taxon>Pseudomonadati</taxon>
        <taxon>Bacteroidota</taxon>
        <taxon>Flavobacteriia</taxon>
        <taxon>Flavobacteriales</taxon>
        <taxon>Parvicellaceae</taxon>
        <taxon>Parvicella</taxon>
    </lineage>
</organism>
<dbReference type="PANTHER" id="PTHR43031">
    <property type="entry name" value="FAD-DEPENDENT OXIDOREDUCTASE"/>
    <property type="match status" value="1"/>
</dbReference>
<dbReference type="InterPro" id="IPR036873">
    <property type="entry name" value="Rhodanese-like_dom_sf"/>
</dbReference>
<sequence>MKNFVIVLLALSTVFVACNNTDSGEAASTEEVMNKQQRVSKATFKAFLDEHGDEVQLVDVRTPEEYGAGTIDGAKNMDFYGPNFASELESLDKDKPVMIFCKSGGRSGQTLEMMKEMGFSTVLELEGGYSGWE</sequence>
<dbReference type="CDD" id="cd00158">
    <property type="entry name" value="RHOD"/>
    <property type="match status" value="1"/>
</dbReference>
<evidence type="ECO:0000259" key="2">
    <source>
        <dbReference type="PROSITE" id="PS50206"/>
    </source>
</evidence>
<evidence type="ECO:0000313" key="3">
    <source>
        <dbReference type="EMBL" id="CAG5080336.1"/>
    </source>
</evidence>
<keyword evidence="1" id="KW-0732">Signal</keyword>
<evidence type="ECO:0000313" key="4">
    <source>
        <dbReference type="Proteomes" id="UP000683507"/>
    </source>
</evidence>
<dbReference type="PROSITE" id="PS50206">
    <property type="entry name" value="RHODANESE_3"/>
    <property type="match status" value="1"/>
</dbReference>
<dbReference type="Gene3D" id="3.40.250.10">
    <property type="entry name" value="Rhodanese-like domain"/>
    <property type="match status" value="1"/>
</dbReference>
<dbReference type="InterPro" id="IPR050229">
    <property type="entry name" value="GlpE_sulfurtransferase"/>
</dbReference>
<dbReference type="PROSITE" id="PS51257">
    <property type="entry name" value="PROKAR_LIPOPROTEIN"/>
    <property type="match status" value="1"/>
</dbReference>
<name>A0A916NGR8_9FLAO</name>
<dbReference type="EMBL" id="OU015584">
    <property type="protein sequence ID" value="CAG5080336.1"/>
    <property type="molecule type" value="Genomic_DNA"/>
</dbReference>
<gene>
    <name evidence="3" type="primary">glpE_3</name>
    <name evidence="3" type="ORF">CRYO30217_01262</name>
</gene>
<dbReference type="AlphaFoldDB" id="A0A916NGR8"/>
<feature type="signal peptide" evidence="1">
    <location>
        <begin position="1"/>
        <end position="17"/>
    </location>
</feature>
<dbReference type="SUPFAM" id="SSF52821">
    <property type="entry name" value="Rhodanese/Cell cycle control phosphatase"/>
    <property type="match status" value="1"/>
</dbReference>
<dbReference type="Proteomes" id="UP000683507">
    <property type="component" value="Chromosome"/>
</dbReference>
<evidence type="ECO:0000256" key="1">
    <source>
        <dbReference type="SAM" id="SignalP"/>
    </source>
</evidence>
<reference evidence="3" key="1">
    <citation type="submission" date="2021-04" db="EMBL/GenBank/DDBJ databases">
        <authorList>
            <person name="Rodrigo-Torres L."/>
            <person name="Arahal R. D."/>
            <person name="Lucena T."/>
        </authorList>
    </citation>
    <scope>NUCLEOTIDE SEQUENCE</scope>
    <source>
        <strain evidence="3">AS29M-1</strain>
    </source>
</reference>
<dbReference type="RefSeq" id="WP_258541471.1">
    <property type="nucleotide sequence ID" value="NZ_OU015584.1"/>
</dbReference>
<accession>A0A916NGR8</accession>
<dbReference type="KEGG" id="ptan:CRYO30217_01262"/>
<dbReference type="Pfam" id="PF00581">
    <property type="entry name" value="Rhodanese"/>
    <property type="match status" value="1"/>
</dbReference>
<feature type="domain" description="Rhodanese" evidence="2">
    <location>
        <begin position="51"/>
        <end position="133"/>
    </location>
</feature>
<feature type="chain" id="PRO_5037575055" evidence="1">
    <location>
        <begin position="18"/>
        <end position="133"/>
    </location>
</feature>
<keyword evidence="3" id="KW-0808">Transferase</keyword>
<dbReference type="InterPro" id="IPR001763">
    <property type="entry name" value="Rhodanese-like_dom"/>
</dbReference>
<dbReference type="SMART" id="SM00450">
    <property type="entry name" value="RHOD"/>
    <property type="match status" value="1"/>
</dbReference>
<protein>
    <submittedName>
        <fullName evidence="3">Thiosulfate sulfurtransferase GlpE</fullName>
        <ecNumber evidence="3">2.8.1.1</ecNumber>
    </submittedName>
</protein>
<keyword evidence="4" id="KW-1185">Reference proteome</keyword>
<dbReference type="GO" id="GO:0004792">
    <property type="term" value="F:thiosulfate-cyanide sulfurtransferase activity"/>
    <property type="evidence" value="ECO:0007669"/>
    <property type="project" value="UniProtKB-EC"/>
</dbReference>
<dbReference type="PANTHER" id="PTHR43031:SF16">
    <property type="entry name" value="OXIDOREDUCTASE"/>
    <property type="match status" value="1"/>
</dbReference>
<proteinExistence type="predicted"/>
<dbReference type="EC" id="2.8.1.1" evidence="3"/>